<evidence type="ECO:0000313" key="19">
    <source>
        <dbReference type="Proteomes" id="UP000622653"/>
    </source>
</evidence>
<feature type="binding site" evidence="15">
    <location>
        <position position="168"/>
    </location>
    <ligand>
        <name>NAD(+)</name>
        <dbReference type="ChEBI" id="CHEBI:57540"/>
    </ligand>
</feature>
<evidence type="ECO:0000256" key="9">
    <source>
        <dbReference type="ARBA" id="ARBA00022842"/>
    </source>
</evidence>
<dbReference type="InterPro" id="IPR013839">
    <property type="entry name" value="DNAligase_adenylation"/>
</dbReference>
<dbReference type="SUPFAM" id="SSF50249">
    <property type="entry name" value="Nucleic acid-binding proteins"/>
    <property type="match status" value="1"/>
</dbReference>
<evidence type="ECO:0000256" key="5">
    <source>
        <dbReference type="ARBA" id="ARBA00022705"/>
    </source>
</evidence>
<evidence type="ECO:0000256" key="16">
    <source>
        <dbReference type="RuleBase" id="RU000618"/>
    </source>
</evidence>
<gene>
    <name evidence="15 18" type="primary">ligA</name>
    <name evidence="18" type="ORF">IRY55_12405</name>
</gene>
<dbReference type="InterPro" id="IPR018239">
    <property type="entry name" value="DNA_ligase_AS"/>
</dbReference>
<dbReference type="InterPro" id="IPR003583">
    <property type="entry name" value="Hlx-hairpin-Hlx_DNA-bd_motif"/>
</dbReference>
<dbReference type="FunFam" id="1.10.150.20:FF:000007">
    <property type="entry name" value="DNA ligase"/>
    <property type="match status" value="1"/>
</dbReference>
<evidence type="ECO:0000256" key="11">
    <source>
        <dbReference type="ARBA" id="ARBA00023204"/>
    </source>
</evidence>
<evidence type="ECO:0000256" key="14">
    <source>
        <dbReference type="ARBA" id="ARBA00060881"/>
    </source>
</evidence>
<dbReference type="Gene3D" id="1.10.150.20">
    <property type="entry name" value="5' to 3' exonuclease, C-terminal subdomain"/>
    <property type="match status" value="2"/>
</dbReference>
<dbReference type="Pfam" id="PF01653">
    <property type="entry name" value="DNA_ligase_aden"/>
    <property type="match status" value="1"/>
</dbReference>
<evidence type="ECO:0000256" key="13">
    <source>
        <dbReference type="ARBA" id="ARBA00034005"/>
    </source>
</evidence>
<keyword evidence="12 15" id="KW-0464">Manganese</keyword>
<dbReference type="NCBIfam" id="TIGR00575">
    <property type="entry name" value="dnlj"/>
    <property type="match status" value="1"/>
</dbReference>
<dbReference type="Pfam" id="PF03120">
    <property type="entry name" value="OB_DNA_ligase"/>
    <property type="match status" value="1"/>
</dbReference>
<dbReference type="Pfam" id="PF03119">
    <property type="entry name" value="DNA_ligase_ZBD"/>
    <property type="match status" value="1"/>
</dbReference>
<proteinExistence type="inferred from homology"/>
<dbReference type="SMART" id="SM00532">
    <property type="entry name" value="LIGANc"/>
    <property type="match status" value="1"/>
</dbReference>
<dbReference type="PIRSF" id="PIRSF001604">
    <property type="entry name" value="LigA"/>
    <property type="match status" value="1"/>
</dbReference>
<dbReference type="AlphaFoldDB" id="A0A8J7KD35"/>
<reference evidence="18" key="1">
    <citation type="submission" date="2020-11" db="EMBL/GenBank/DDBJ databases">
        <title>Multidrug resistant novel bacterium Savagea serpentis sp. nov., isolated from the scats of a vine snake (Ahaetulla nasuta).</title>
        <authorList>
            <person name="Venkata Ramana V."/>
            <person name="Vikas Patil S."/>
            <person name="Yogita Lugani V."/>
        </authorList>
    </citation>
    <scope>NUCLEOTIDE SEQUENCE</scope>
    <source>
        <strain evidence="18">SN6</strain>
    </source>
</reference>
<name>A0A8J7KD35_9BACL</name>
<evidence type="ECO:0000256" key="2">
    <source>
        <dbReference type="ARBA" id="ARBA00012722"/>
    </source>
</evidence>
<dbReference type="PANTHER" id="PTHR23389">
    <property type="entry name" value="CHROMOSOME TRANSMISSION FIDELITY FACTOR 18"/>
    <property type="match status" value="1"/>
</dbReference>
<dbReference type="PANTHER" id="PTHR23389:SF9">
    <property type="entry name" value="DNA LIGASE"/>
    <property type="match status" value="1"/>
</dbReference>
<dbReference type="GO" id="GO:0003677">
    <property type="term" value="F:DNA binding"/>
    <property type="evidence" value="ECO:0007669"/>
    <property type="project" value="InterPro"/>
</dbReference>
<dbReference type="Gene3D" id="3.40.50.10190">
    <property type="entry name" value="BRCT domain"/>
    <property type="match status" value="1"/>
</dbReference>
<keyword evidence="4 15" id="KW-0436">Ligase</keyword>
<dbReference type="PROSITE" id="PS01056">
    <property type="entry name" value="DNA_LIGASE_N2"/>
    <property type="match status" value="1"/>
</dbReference>
<dbReference type="GO" id="GO:0005829">
    <property type="term" value="C:cytosol"/>
    <property type="evidence" value="ECO:0007669"/>
    <property type="project" value="TreeGrafter"/>
</dbReference>
<feature type="binding site" evidence="15">
    <location>
        <position position="134"/>
    </location>
    <ligand>
        <name>NAD(+)</name>
        <dbReference type="ChEBI" id="CHEBI:57540"/>
    </ligand>
</feature>
<keyword evidence="11 15" id="KW-0234">DNA repair</keyword>
<dbReference type="Pfam" id="PF14520">
    <property type="entry name" value="HHH_5"/>
    <property type="match status" value="1"/>
</dbReference>
<dbReference type="InterPro" id="IPR001679">
    <property type="entry name" value="DNA_ligase"/>
</dbReference>
<dbReference type="GO" id="GO:0046872">
    <property type="term" value="F:metal ion binding"/>
    <property type="evidence" value="ECO:0007669"/>
    <property type="project" value="UniProtKB-KW"/>
</dbReference>
<dbReference type="InterPro" id="IPR033136">
    <property type="entry name" value="DNA_ligase_CS"/>
</dbReference>
<sequence length="670" mass="74936">MSNVKKRIEALRNLLTQYGKEYYTLDNPTVSDYEYDQLMQELIQLEDQHPEHFSSNSPTQRVGSTPLEKFEKVTHTTPMLSLGNAFSKEDVRAFHERVTESLQMTPTYVCELKIDGLAISLTYENGQFVRGATRGDGVIGEDITSNLRTIQTIPLALPTAETLEVRGEAYMPIQSFERLNEARAKAGEALFANPRNAAAGSLRQLDPKIAASRHLAVFIYALGEQGTLDGITSHSEALARLDELNFVTNRERRICETIEEVIAYTEYWTEHRHDLPYEIDGIVIKVDSFEDQEQLGYTAKSPRWSIAYKFPAEEVTTVIRDVELSVGRTGVVTPTAILDPVQVAGTTVQRATLHNEDYIVERDIRIGDHVVLRKAGDIIPEIVKPIEERRTGEEIPFRMPHECPSCQSELIRLAEEVALRCVNPSCPAQIKESIIHFASRNAMNIDGLGEKVAYQLYDAGLVTKLSDLYTLEKERLLELERMGEKSVTNLLDALERSKQNSLEKLLFGLGIRHVGAKVASIFAQSFGTMRALMAATEEELVAIDEIGPIVANTIVQYFATEEVQQLIADLERYGLNMTYKGPVAPSSNEEAPLFEHTVVLTGKLEQMTRNEAKQYVEQLGGKVTGSVSKNTTLLIAGEAAGSKLKRAEELEVDVWTEEQFVELLKKEGIL</sequence>
<dbReference type="Gene3D" id="2.40.50.140">
    <property type="entry name" value="Nucleic acid-binding proteins"/>
    <property type="match status" value="1"/>
</dbReference>
<dbReference type="CDD" id="cd00114">
    <property type="entry name" value="LIGANc"/>
    <property type="match status" value="1"/>
</dbReference>
<feature type="binding site" evidence="15">
    <location>
        <begin position="32"/>
        <end position="36"/>
    </location>
    <ligand>
        <name>NAD(+)</name>
        <dbReference type="ChEBI" id="CHEBI:57540"/>
    </ligand>
</feature>
<dbReference type="GO" id="GO:0006260">
    <property type="term" value="P:DNA replication"/>
    <property type="evidence" value="ECO:0007669"/>
    <property type="project" value="UniProtKB-KW"/>
</dbReference>
<keyword evidence="9 15" id="KW-0460">Magnesium</keyword>
<feature type="binding site" evidence="15">
    <location>
        <position position="406"/>
    </location>
    <ligand>
        <name>Zn(2+)</name>
        <dbReference type="ChEBI" id="CHEBI:29105"/>
    </ligand>
</feature>
<keyword evidence="10 15" id="KW-0520">NAD</keyword>
<feature type="binding site" evidence="15">
    <location>
        <position position="426"/>
    </location>
    <ligand>
        <name>Zn(2+)</name>
        <dbReference type="ChEBI" id="CHEBI:29105"/>
    </ligand>
</feature>
<dbReference type="Gene3D" id="6.20.10.30">
    <property type="match status" value="1"/>
</dbReference>
<evidence type="ECO:0000256" key="8">
    <source>
        <dbReference type="ARBA" id="ARBA00022833"/>
    </source>
</evidence>
<dbReference type="PROSITE" id="PS50172">
    <property type="entry name" value="BRCT"/>
    <property type="match status" value="1"/>
</dbReference>
<dbReference type="Pfam" id="PF12826">
    <property type="entry name" value="HHH_2"/>
    <property type="match status" value="1"/>
</dbReference>
<organism evidence="18 19">
    <name type="scientific">Savagea serpentis</name>
    <dbReference type="NCBI Taxonomy" id="2785297"/>
    <lineage>
        <taxon>Bacteria</taxon>
        <taxon>Bacillati</taxon>
        <taxon>Bacillota</taxon>
        <taxon>Bacilli</taxon>
        <taxon>Bacillales</taxon>
        <taxon>Caryophanaceae</taxon>
        <taxon>Savagea</taxon>
    </lineage>
</organism>
<dbReference type="FunFam" id="3.30.470.30:FF:000001">
    <property type="entry name" value="DNA ligase"/>
    <property type="match status" value="1"/>
</dbReference>
<dbReference type="PROSITE" id="PS01055">
    <property type="entry name" value="DNA_LIGASE_N1"/>
    <property type="match status" value="1"/>
</dbReference>
<evidence type="ECO:0000313" key="18">
    <source>
        <dbReference type="EMBL" id="MBF4502162.1"/>
    </source>
</evidence>
<dbReference type="NCBIfam" id="NF005932">
    <property type="entry name" value="PRK07956.1"/>
    <property type="match status" value="1"/>
</dbReference>
<feature type="binding site" evidence="15">
    <location>
        <position position="285"/>
    </location>
    <ligand>
        <name>NAD(+)</name>
        <dbReference type="ChEBI" id="CHEBI:57540"/>
    </ligand>
</feature>
<comment type="caution">
    <text evidence="18">The sequence shown here is derived from an EMBL/GenBank/DDBJ whole genome shotgun (WGS) entry which is preliminary data.</text>
</comment>
<dbReference type="FunFam" id="1.10.150.20:FF:000006">
    <property type="entry name" value="DNA ligase"/>
    <property type="match status" value="1"/>
</dbReference>
<evidence type="ECO:0000256" key="3">
    <source>
        <dbReference type="ARBA" id="ARBA00013308"/>
    </source>
</evidence>
<dbReference type="InterPro" id="IPR004149">
    <property type="entry name" value="Znf_DNAligase_C4"/>
</dbReference>
<dbReference type="FunFam" id="2.40.50.140:FF:000012">
    <property type="entry name" value="DNA ligase"/>
    <property type="match status" value="1"/>
</dbReference>
<dbReference type="SUPFAM" id="SSF47781">
    <property type="entry name" value="RuvA domain 2-like"/>
    <property type="match status" value="1"/>
</dbReference>
<evidence type="ECO:0000256" key="4">
    <source>
        <dbReference type="ARBA" id="ARBA00022598"/>
    </source>
</evidence>
<keyword evidence="6 15" id="KW-0479">Metal-binding</keyword>
<comment type="cofactor">
    <cofactor evidence="15">
        <name>Mg(2+)</name>
        <dbReference type="ChEBI" id="CHEBI:18420"/>
    </cofactor>
    <cofactor evidence="15">
        <name>Mn(2+)</name>
        <dbReference type="ChEBI" id="CHEBI:29035"/>
    </cofactor>
</comment>
<dbReference type="Pfam" id="PF00533">
    <property type="entry name" value="BRCT"/>
    <property type="match status" value="1"/>
</dbReference>
<comment type="similarity">
    <text evidence="14 15">Belongs to the NAD-dependent DNA ligase family. LigA subfamily.</text>
</comment>
<evidence type="ECO:0000256" key="6">
    <source>
        <dbReference type="ARBA" id="ARBA00022723"/>
    </source>
</evidence>
<dbReference type="InterPro" id="IPR013840">
    <property type="entry name" value="DNAligase_N"/>
</dbReference>
<feature type="binding site" evidence="15">
    <location>
        <position position="403"/>
    </location>
    <ligand>
        <name>Zn(2+)</name>
        <dbReference type="ChEBI" id="CHEBI:29105"/>
    </ligand>
</feature>
<accession>A0A8J7KD35</accession>
<dbReference type="Proteomes" id="UP000622653">
    <property type="component" value="Unassembled WGS sequence"/>
</dbReference>
<feature type="binding site" evidence="15">
    <location>
        <position position="421"/>
    </location>
    <ligand>
        <name>Zn(2+)</name>
        <dbReference type="ChEBI" id="CHEBI:29105"/>
    </ligand>
</feature>
<keyword evidence="8 15" id="KW-0862">Zinc</keyword>
<dbReference type="FunFam" id="1.10.287.610:FF:000002">
    <property type="entry name" value="DNA ligase"/>
    <property type="match status" value="1"/>
</dbReference>
<feature type="binding site" evidence="15">
    <location>
        <begin position="81"/>
        <end position="82"/>
    </location>
    <ligand>
        <name>NAD(+)</name>
        <dbReference type="ChEBI" id="CHEBI:57540"/>
    </ligand>
</feature>
<comment type="catalytic activity">
    <reaction evidence="13 15 16">
        <text>NAD(+) + (deoxyribonucleotide)n-3'-hydroxyl + 5'-phospho-(deoxyribonucleotide)m = (deoxyribonucleotide)n+m + AMP + beta-nicotinamide D-nucleotide.</text>
        <dbReference type="EC" id="6.5.1.2"/>
    </reaction>
</comment>
<keyword evidence="19" id="KW-1185">Reference proteome</keyword>
<evidence type="ECO:0000259" key="17">
    <source>
        <dbReference type="PROSITE" id="PS50172"/>
    </source>
</evidence>
<dbReference type="InterPro" id="IPR012340">
    <property type="entry name" value="NA-bd_OB-fold"/>
</dbReference>
<dbReference type="InterPro" id="IPR004150">
    <property type="entry name" value="NAD_DNA_ligase_OB"/>
</dbReference>
<dbReference type="EMBL" id="JADKPV010000009">
    <property type="protein sequence ID" value="MBF4502162.1"/>
    <property type="molecule type" value="Genomic_DNA"/>
</dbReference>
<dbReference type="Gene3D" id="1.10.287.610">
    <property type="entry name" value="Helix hairpin bin"/>
    <property type="match status" value="1"/>
</dbReference>
<dbReference type="InterPro" id="IPR001357">
    <property type="entry name" value="BRCT_dom"/>
</dbReference>
<evidence type="ECO:0000256" key="10">
    <source>
        <dbReference type="ARBA" id="ARBA00023027"/>
    </source>
</evidence>
<dbReference type="InterPro" id="IPR010994">
    <property type="entry name" value="RuvA_2-like"/>
</dbReference>
<dbReference type="GO" id="GO:0003911">
    <property type="term" value="F:DNA ligase (NAD+) activity"/>
    <property type="evidence" value="ECO:0007669"/>
    <property type="project" value="UniProtKB-UniRule"/>
</dbReference>
<feature type="binding site" evidence="15">
    <location>
        <position position="111"/>
    </location>
    <ligand>
        <name>NAD(+)</name>
        <dbReference type="ChEBI" id="CHEBI:57540"/>
    </ligand>
</feature>
<evidence type="ECO:0000256" key="7">
    <source>
        <dbReference type="ARBA" id="ARBA00022763"/>
    </source>
</evidence>
<evidence type="ECO:0000256" key="1">
    <source>
        <dbReference type="ARBA" id="ARBA00004067"/>
    </source>
</evidence>
<dbReference type="HAMAP" id="MF_01588">
    <property type="entry name" value="DNA_ligase_A"/>
    <property type="match status" value="1"/>
</dbReference>
<feature type="active site" description="N6-AMP-lysine intermediate" evidence="15">
    <location>
        <position position="113"/>
    </location>
</feature>
<keyword evidence="5 15" id="KW-0235">DNA replication</keyword>
<keyword evidence="7 15" id="KW-0227">DNA damage</keyword>
<dbReference type="RefSeq" id="WP_194563649.1">
    <property type="nucleotide sequence ID" value="NZ_JADKPV010000009.1"/>
</dbReference>
<dbReference type="SMART" id="SM00278">
    <property type="entry name" value="HhH1"/>
    <property type="match status" value="3"/>
</dbReference>
<dbReference type="SMART" id="SM00292">
    <property type="entry name" value="BRCT"/>
    <property type="match status" value="1"/>
</dbReference>
<evidence type="ECO:0000256" key="12">
    <source>
        <dbReference type="ARBA" id="ARBA00023211"/>
    </source>
</evidence>
<dbReference type="EC" id="6.5.1.2" evidence="2 15"/>
<dbReference type="Gene3D" id="3.30.470.30">
    <property type="entry name" value="DNA ligase/mRNA capping enzyme"/>
    <property type="match status" value="1"/>
</dbReference>
<evidence type="ECO:0000256" key="15">
    <source>
        <dbReference type="HAMAP-Rule" id="MF_01588"/>
    </source>
</evidence>
<dbReference type="CDD" id="cd17748">
    <property type="entry name" value="BRCT_DNA_ligase_like"/>
    <property type="match status" value="1"/>
</dbReference>
<dbReference type="GO" id="GO:0006281">
    <property type="term" value="P:DNA repair"/>
    <property type="evidence" value="ECO:0007669"/>
    <property type="project" value="UniProtKB-KW"/>
</dbReference>
<dbReference type="SUPFAM" id="SSF52113">
    <property type="entry name" value="BRCT domain"/>
    <property type="match status" value="1"/>
</dbReference>
<dbReference type="SUPFAM" id="SSF56091">
    <property type="entry name" value="DNA ligase/mRNA capping enzyme, catalytic domain"/>
    <property type="match status" value="1"/>
</dbReference>
<dbReference type="InterPro" id="IPR036420">
    <property type="entry name" value="BRCT_dom_sf"/>
</dbReference>
<protein>
    <recommendedName>
        <fullName evidence="3 15">DNA ligase</fullName>
        <ecNumber evidence="2 15">6.5.1.2</ecNumber>
    </recommendedName>
    <alternativeName>
        <fullName evidence="15">Polydeoxyribonucleotide synthase [NAD(+)]</fullName>
    </alternativeName>
</protein>
<dbReference type="InterPro" id="IPR041663">
    <property type="entry name" value="DisA/LigA_HHH"/>
</dbReference>
<comment type="function">
    <text evidence="1 15">DNA ligase that catalyzes the formation of phosphodiester linkages between 5'-phosphoryl and 3'-hydroxyl groups in double-stranded DNA using NAD as a coenzyme and as the energy source for the reaction. It is essential for DNA replication and repair of damaged DNA.</text>
</comment>
<feature type="binding site" evidence="15">
    <location>
        <position position="309"/>
    </location>
    <ligand>
        <name>NAD(+)</name>
        <dbReference type="ChEBI" id="CHEBI:57540"/>
    </ligand>
</feature>
<feature type="domain" description="BRCT" evidence="17">
    <location>
        <begin position="588"/>
        <end position="670"/>
    </location>
</feature>